<keyword evidence="1" id="KW-1133">Transmembrane helix</keyword>
<dbReference type="InterPro" id="IPR052724">
    <property type="entry name" value="GT117_domain-containing"/>
</dbReference>
<keyword evidence="1" id="KW-0472">Membrane</keyword>
<feature type="transmembrane region" description="Helical" evidence="1">
    <location>
        <begin position="371"/>
        <end position="391"/>
    </location>
</feature>
<keyword evidence="2" id="KW-0732">Signal</keyword>
<evidence type="ECO:0008006" key="5">
    <source>
        <dbReference type="Google" id="ProtNLM"/>
    </source>
</evidence>
<dbReference type="Proteomes" id="UP001165085">
    <property type="component" value="Unassembled WGS sequence"/>
</dbReference>
<feature type="transmembrane region" description="Helical" evidence="1">
    <location>
        <begin position="53"/>
        <end position="72"/>
    </location>
</feature>
<organism evidence="3 4">
    <name type="scientific">Triparma strigata</name>
    <dbReference type="NCBI Taxonomy" id="1606541"/>
    <lineage>
        <taxon>Eukaryota</taxon>
        <taxon>Sar</taxon>
        <taxon>Stramenopiles</taxon>
        <taxon>Ochrophyta</taxon>
        <taxon>Bolidophyceae</taxon>
        <taxon>Parmales</taxon>
        <taxon>Triparmaceae</taxon>
        <taxon>Triparma</taxon>
    </lineage>
</organism>
<dbReference type="Pfam" id="PF11028">
    <property type="entry name" value="TMEM260-like"/>
    <property type="match status" value="1"/>
</dbReference>
<feature type="chain" id="PRO_5040945013" description="DUF2723 domain-containing protein" evidence="2">
    <location>
        <begin position="30"/>
        <end position="772"/>
    </location>
</feature>
<evidence type="ECO:0000256" key="2">
    <source>
        <dbReference type="SAM" id="SignalP"/>
    </source>
</evidence>
<gene>
    <name evidence="3" type="ORF">TrST_g7399</name>
</gene>
<feature type="transmembrane region" description="Helical" evidence="1">
    <location>
        <begin position="283"/>
        <end position="306"/>
    </location>
</feature>
<keyword evidence="1" id="KW-0812">Transmembrane</keyword>
<feature type="transmembrane region" description="Helical" evidence="1">
    <location>
        <begin position="336"/>
        <end position="359"/>
    </location>
</feature>
<evidence type="ECO:0000256" key="1">
    <source>
        <dbReference type="SAM" id="Phobius"/>
    </source>
</evidence>
<accession>A0A9W7A824</accession>
<feature type="transmembrane region" description="Helical" evidence="1">
    <location>
        <begin position="173"/>
        <end position="192"/>
    </location>
</feature>
<comment type="caution">
    <text evidence="3">The sequence shown here is derived from an EMBL/GenBank/DDBJ whole genome shotgun (WGS) entry which is preliminary data.</text>
</comment>
<evidence type="ECO:0000313" key="3">
    <source>
        <dbReference type="EMBL" id="GMH67304.1"/>
    </source>
</evidence>
<dbReference type="EMBL" id="BRXY01000116">
    <property type="protein sequence ID" value="GMH67304.1"/>
    <property type="molecule type" value="Genomic_DNA"/>
</dbReference>
<reference evidence="4" key="1">
    <citation type="journal article" date="2023" name="Commun. Biol.">
        <title>Genome analysis of Parmales, the sister group of diatoms, reveals the evolutionary specialization of diatoms from phago-mixotrophs to photoautotrophs.</title>
        <authorList>
            <person name="Ban H."/>
            <person name="Sato S."/>
            <person name="Yoshikawa S."/>
            <person name="Yamada K."/>
            <person name="Nakamura Y."/>
            <person name="Ichinomiya M."/>
            <person name="Sato N."/>
            <person name="Blanc-Mathieu R."/>
            <person name="Endo H."/>
            <person name="Kuwata A."/>
            <person name="Ogata H."/>
        </authorList>
    </citation>
    <scope>NUCLEOTIDE SEQUENCE [LARGE SCALE GENOMIC DNA]</scope>
    <source>
        <strain evidence="4">NIES 3701</strain>
    </source>
</reference>
<dbReference type="PANTHER" id="PTHR16214">
    <property type="entry name" value="TRANSMEMBRANE PROTEIN 260"/>
    <property type="match status" value="1"/>
</dbReference>
<keyword evidence="4" id="KW-1185">Reference proteome</keyword>
<feature type="transmembrane region" description="Helical" evidence="1">
    <location>
        <begin position="398"/>
        <end position="415"/>
    </location>
</feature>
<name>A0A9W7A824_9STRA</name>
<dbReference type="InterPro" id="IPR021280">
    <property type="entry name" value="TMEM260-like"/>
</dbReference>
<dbReference type="OrthoDB" id="197432at2759"/>
<evidence type="ECO:0000313" key="4">
    <source>
        <dbReference type="Proteomes" id="UP001165085"/>
    </source>
</evidence>
<proteinExistence type="predicted"/>
<feature type="transmembrane region" description="Helical" evidence="1">
    <location>
        <begin position="199"/>
        <end position="222"/>
    </location>
</feature>
<protein>
    <recommendedName>
        <fullName evidence="5">DUF2723 domain-containing protein</fullName>
    </recommendedName>
</protein>
<feature type="signal peptide" evidence="2">
    <location>
        <begin position="1"/>
        <end position="29"/>
    </location>
</feature>
<dbReference type="PANTHER" id="PTHR16214:SF3">
    <property type="entry name" value="TRANSMEMBRANE PROTEIN 260"/>
    <property type="match status" value="1"/>
</dbReference>
<sequence>MSSSQPSSLLSPPLIVFLLSMSLYIPTLCPTIAGGDAGELVAEGCTLGTAHPPGYPTFTLLTYLLTSLPLPLRPAYIMNLSSALLGSLTSSYITSSVLLLSPSPLPSIFSGLFNTISPLTWQYSVTSEVFSLNNFLTTLITYNFLSYLTNPSPTFLYKGAFLSGLSLTNQHTSILFIVPSIVYLIHVAKLLHYNNRRKLFICAGLFLIGFSSYGTMPILAVYKPHLGAWGDVKSLGGWMNHFRRADYGTFQLFSGDAAKSEGFVERTVAYLVDLASKQGGPGVFFLGIWGICACFGVAFGGMFGGGGRKGGKGKRKNYKEKNNQVQDKEKVNAAKAAVAIFGCWVFYLCVFHTLANLPLSNPLLYGVHQRFWMQPNILFFIFAGVGGGKFAERFGNNVTMVTLAAIVFYTVFMNYSKVDLSDDIWFDYYARSVLEALPRDSLLVINYDQQWTSVRYLQECEGVRPDIISVNLSMMSYMWWKTKVPIYEGIVNFPGTNYVSPRLKGTGFTWRELLDANIDKFEGGIYLGGNLNYKEDDYLDKYEIVPWGLSKRFAKRNELTTGSGFLEWVDTSREKIHELTNRFETLPDTAKYDESTWEWTLQREYWDHLYERTSHLLEILLRDGDDAVPMTPQLKFDLLIEVAASFELILGNDKLKREEDYGLYKNLGLCYMHMIKSDKGLSYGTKHFSDKLINFQGTDLIESVSTLGFPVVSPGSEWRNHATDRWSTLWRKYLEMDGAENDGSYQSVKSILTAVFQSVGEAQQARAAQGGQ</sequence>
<dbReference type="AlphaFoldDB" id="A0A9W7A824"/>